<feature type="signal peptide" evidence="2">
    <location>
        <begin position="1"/>
        <end position="18"/>
    </location>
</feature>
<evidence type="ECO:0000313" key="4">
    <source>
        <dbReference type="Proteomes" id="UP001187734"/>
    </source>
</evidence>
<dbReference type="AlphaFoldDB" id="A0AAE8M7S3"/>
<protein>
    <recommendedName>
        <fullName evidence="5">Siderophore biosynthesis enzyme</fullName>
    </recommendedName>
</protein>
<reference evidence="3" key="1">
    <citation type="submission" date="2018-03" db="EMBL/GenBank/DDBJ databases">
        <authorList>
            <person name="Guldener U."/>
        </authorList>
    </citation>
    <scope>NUCLEOTIDE SEQUENCE</scope>
</reference>
<proteinExistence type="predicted"/>
<accession>A0AAE8M7S3</accession>
<feature type="compositionally biased region" description="Basic and acidic residues" evidence="1">
    <location>
        <begin position="146"/>
        <end position="156"/>
    </location>
</feature>
<evidence type="ECO:0000256" key="2">
    <source>
        <dbReference type="SAM" id="SignalP"/>
    </source>
</evidence>
<dbReference type="EMBL" id="ONZP01000175">
    <property type="protein sequence ID" value="SPJ75832.1"/>
    <property type="molecule type" value="Genomic_DNA"/>
</dbReference>
<feature type="compositionally biased region" description="Low complexity" evidence="1">
    <location>
        <begin position="178"/>
        <end position="194"/>
    </location>
</feature>
<feature type="compositionally biased region" description="Low complexity" evidence="1">
    <location>
        <begin position="157"/>
        <end position="171"/>
    </location>
</feature>
<keyword evidence="4" id="KW-1185">Reference proteome</keyword>
<evidence type="ECO:0000313" key="3">
    <source>
        <dbReference type="EMBL" id="SPJ75832.1"/>
    </source>
</evidence>
<feature type="region of interest" description="Disordered" evidence="1">
    <location>
        <begin position="94"/>
        <end position="194"/>
    </location>
</feature>
<evidence type="ECO:0000256" key="1">
    <source>
        <dbReference type="SAM" id="MobiDB-lite"/>
    </source>
</evidence>
<feature type="compositionally biased region" description="Low complexity" evidence="1">
    <location>
        <begin position="124"/>
        <end position="137"/>
    </location>
</feature>
<gene>
    <name evidence="3" type="ORF">FTOL_05563</name>
</gene>
<name>A0AAE8M7S3_9HYPO</name>
<organism evidence="3 4">
    <name type="scientific">Fusarium torulosum</name>
    <dbReference type="NCBI Taxonomy" id="33205"/>
    <lineage>
        <taxon>Eukaryota</taxon>
        <taxon>Fungi</taxon>
        <taxon>Dikarya</taxon>
        <taxon>Ascomycota</taxon>
        <taxon>Pezizomycotina</taxon>
        <taxon>Sordariomycetes</taxon>
        <taxon>Hypocreomycetidae</taxon>
        <taxon>Hypocreales</taxon>
        <taxon>Nectriaceae</taxon>
        <taxon>Fusarium</taxon>
    </lineage>
</organism>
<evidence type="ECO:0008006" key="5">
    <source>
        <dbReference type="Google" id="ProtNLM"/>
    </source>
</evidence>
<sequence>MASKFLTVALLAAAPILARTDLEGCTTYDTVISDANGMYASRIWYVPDTGELCDFLDCGGGRAPPKTTVPGCPAYEGTETYSPLFINPKTLGGAAAEETGSSASATSSDEDDETRSATITQAPTTETKASVASTAAETETESEDMSESKTQSKDTKTITTLTTHATASSGAESGSDFPSGAGSNSSASNAAATPASTAVSTAGAAMPTAGAFLALAGAAMYAGML</sequence>
<feature type="chain" id="PRO_5041964251" description="Siderophore biosynthesis enzyme" evidence="2">
    <location>
        <begin position="19"/>
        <end position="225"/>
    </location>
</feature>
<comment type="caution">
    <text evidence="3">The sequence shown here is derived from an EMBL/GenBank/DDBJ whole genome shotgun (WGS) entry which is preliminary data.</text>
</comment>
<keyword evidence="2" id="KW-0732">Signal</keyword>
<dbReference type="Proteomes" id="UP001187734">
    <property type="component" value="Unassembled WGS sequence"/>
</dbReference>
<feature type="compositionally biased region" description="Low complexity" evidence="1">
    <location>
        <begin position="94"/>
        <end position="107"/>
    </location>
</feature>